<protein>
    <submittedName>
        <fullName evidence="2">Uncharacterized protein</fullName>
    </submittedName>
</protein>
<name>A0A141HR14_9CAUD</name>
<evidence type="ECO:0000256" key="1">
    <source>
        <dbReference type="SAM" id="Coils"/>
    </source>
</evidence>
<evidence type="ECO:0000313" key="3">
    <source>
        <dbReference type="Proteomes" id="UP000221857"/>
    </source>
</evidence>
<dbReference type="Proteomes" id="UP000221857">
    <property type="component" value="Segment"/>
</dbReference>
<keyword evidence="3" id="KW-1185">Reference proteome</keyword>
<keyword evidence="1" id="KW-0175">Coiled coil</keyword>
<sequence>MSKETQNNEEIANNQFAEWETGETAFFENTTVVPETVVEAALKDDVVVTTETKEVPEKQETPAAKEDYVFDFGAETTTEEEVEATTTDEKSVKVKSKDTLEFLKEKGLVDYELEEGTELTDDLADEILEDNWDASIIAGVEETIKDLPDALKELIKYSAKGGDFTELLSKMTTQTVSGINKDTDMEVEANQVLAVSLDLKDQGYDQEYIDTQIEFLKDSGKLAGISKKAFEKKIAKQENDIQETVKQAEKRKEAEKEAQKTYKKDITVQINSLNDIKGLVLNKQDKEVLPSYISDANIKLQDGRTVTKFQQELFSIFGDKEQTILLAKLVKDKFDFSSITNKEITKFSKGIKEEIQNNQVIIKGSKGSSQQPKKSLAELLD</sequence>
<feature type="coiled-coil region" evidence="1">
    <location>
        <begin position="227"/>
        <end position="265"/>
    </location>
</feature>
<evidence type="ECO:0000313" key="2">
    <source>
        <dbReference type="EMBL" id="ALN97125.1"/>
    </source>
</evidence>
<reference evidence="2 3" key="1">
    <citation type="journal article" date="2016" name="PLoS ONE">
        <title>Comparative Genome Analysis Provides Insights into the Pathogenicity of Flavobacterium psychrophilum.</title>
        <authorList>
            <person name="Castillo D."/>
            <person name="Christiansen R.H."/>
            <person name="Dalsgaard I."/>
            <person name="Madsen L."/>
            <person name="Espejo R."/>
            <person name="Middelboe M."/>
        </authorList>
    </citation>
    <scope>NUCLEOTIDE SEQUENCE [LARGE SCALE GENOMIC DNA]</scope>
</reference>
<proteinExistence type="predicted"/>
<dbReference type="KEGG" id="vg:40069585"/>
<organism evidence="2 3">
    <name type="scientific">Flavobacterium phage FpV4</name>
    <dbReference type="NCBI Taxonomy" id="1740108"/>
    <lineage>
        <taxon>Viruses</taxon>
        <taxon>Duplodnaviria</taxon>
        <taxon>Heunggongvirae</taxon>
        <taxon>Uroviricota</taxon>
        <taxon>Caudoviricetes</taxon>
        <taxon>Fipvunavirus</taxon>
        <taxon>Fipvunavirus Fpv4</taxon>
    </lineage>
</organism>
<dbReference type="EMBL" id="KT876724">
    <property type="protein sequence ID" value="ALN97125.1"/>
    <property type="molecule type" value="Genomic_DNA"/>
</dbReference>
<dbReference type="GeneID" id="40069585"/>
<dbReference type="RefSeq" id="YP_009594068.1">
    <property type="nucleotide sequence ID" value="NC_041872.1"/>
</dbReference>
<accession>A0A141HR14</accession>